<evidence type="ECO:0000313" key="5">
    <source>
        <dbReference type="Proteomes" id="UP000007879"/>
    </source>
</evidence>
<dbReference type="GeneID" id="105314294"/>
<protein>
    <recommendedName>
        <fullName evidence="3">CCHC-type domain-containing protein</fullName>
    </recommendedName>
</protein>
<dbReference type="PANTHER" id="PTHR48453">
    <property type="entry name" value="CCHC-TYPE DOMAIN-CONTAINING PROTEIN"/>
    <property type="match status" value="1"/>
</dbReference>
<evidence type="ECO:0000259" key="3">
    <source>
        <dbReference type="PROSITE" id="PS50158"/>
    </source>
</evidence>
<feature type="compositionally biased region" description="Basic and acidic residues" evidence="2">
    <location>
        <begin position="91"/>
        <end position="100"/>
    </location>
</feature>
<dbReference type="EnsemblMetazoa" id="XM_011408379.2">
    <property type="protein sequence ID" value="XP_011406681.2"/>
    <property type="gene ID" value="LOC105314294"/>
</dbReference>
<organism evidence="4 5">
    <name type="scientific">Amphimedon queenslandica</name>
    <name type="common">Sponge</name>
    <dbReference type="NCBI Taxonomy" id="400682"/>
    <lineage>
        <taxon>Eukaryota</taxon>
        <taxon>Metazoa</taxon>
        <taxon>Porifera</taxon>
        <taxon>Demospongiae</taxon>
        <taxon>Heteroscleromorpha</taxon>
        <taxon>Haplosclerida</taxon>
        <taxon>Niphatidae</taxon>
        <taxon>Amphimedon</taxon>
    </lineage>
</organism>
<evidence type="ECO:0000256" key="1">
    <source>
        <dbReference type="PROSITE-ProRule" id="PRU00047"/>
    </source>
</evidence>
<keyword evidence="1" id="KW-0863">Zinc-finger</keyword>
<keyword evidence="5" id="KW-1185">Reference proteome</keyword>
<evidence type="ECO:0000313" key="4">
    <source>
        <dbReference type="EnsemblMetazoa" id="XP_011406681.2"/>
    </source>
</evidence>
<accession>A0AAN0IPN3</accession>
<dbReference type="Proteomes" id="UP000007879">
    <property type="component" value="Unassembled WGS sequence"/>
</dbReference>
<dbReference type="AlphaFoldDB" id="A0AAN0IPN3"/>
<keyword evidence="1" id="KW-0862">Zinc</keyword>
<dbReference type="InterPro" id="IPR001878">
    <property type="entry name" value="Znf_CCHC"/>
</dbReference>
<dbReference type="GO" id="GO:0008270">
    <property type="term" value="F:zinc ion binding"/>
    <property type="evidence" value="ECO:0007669"/>
    <property type="project" value="UniProtKB-KW"/>
</dbReference>
<feature type="region of interest" description="Disordered" evidence="2">
    <location>
        <begin position="58"/>
        <end position="116"/>
    </location>
</feature>
<feature type="domain" description="CCHC-type" evidence="3">
    <location>
        <begin position="216"/>
        <end position="229"/>
    </location>
</feature>
<evidence type="ECO:0000256" key="2">
    <source>
        <dbReference type="SAM" id="MobiDB-lite"/>
    </source>
</evidence>
<sequence length="403" mass="44832">MAGLPIPKQSKLVYEKYLTSKHLLQNLRSYNLAAGNIDSLKHVASNEDNKEKAFAALVRGESSRPPVANDPSSVNRKRKRRRHGRKGKSTKNLDSKETSFKDVSIPPPPSLCPTASSHPLSLVADYSDSDNNEEFEIPQVVKDMYNSSDADDDEGSGVASIQEPQLSNLPHFDSDSDPERLVFFEASTSSDSESTENTKITKTEIKASSELSSYNCGRCGKAGHLTQHCTVTKKAGSSERPKLKIPPKLRRLYSICREIRQSSRGSCAECGIHSNLVHCLDCRSIFCDGRGHLSRHLLSHPSHKTLYSYKLDKLIKCCKADCSVADVYQLLMCSQCLSKCFSLHYSMVTATWSSKGLKSITNALCCNEHFQWHRMNCSSTAEEYLISQSQLTNPTGLLSEFFF</sequence>
<dbReference type="PROSITE" id="PS50158">
    <property type="entry name" value="ZF_CCHC"/>
    <property type="match status" value="1"/>
</dbReference>
<feature type="region of interest" description="Disordered" evidence="2">
    <location>
        <begin position="146"/>
        <end position="174"/>
    </location>
</feature>
<dbReference type="PANTHER" id="PTHR48453:SF1">
    <property type="entry name" value="CCHC-TYPE DOMAIN-CONTAINING PROTEIN"/>
    <property type="match status" value="1"/>
</dbReference>
<proteinExistence type="predicted"/>
<keyword evidence="1" id="KW-0479">Metal-binding</keyword>
<name>A0AAN0IPN3_AMPQE</name>
<reference evidence="5" key="1">
    <citation type="journal article" date="2010" name="Nature">
        <title>The Amphimedon queenslandica genome and the evolution of animal complexity.</title>
        <authorList>
            <person name="Srivastava M."/>
            <person name="Simakov O."/>
            <person name="Chapman J."/>
            <person name="Fahey B."/>
            <person name="Gauthier M.E."/>
            <person name="Mitros T."/>
            <person name="Richards G.S."/>
            <person name="Conaco C."/>
            <person name="Dacre M."/>
            <person name="Hellsten U."/>
            <person name="Larroux C."/>
            <person name="Putnam N.H."/>
            <person name="Stanke M."/>
            <person name="Adamska M."/>
            <person name="Darling A."/>
            <person name="Degnan S.M."/>
            <person name="Oakley T.H."/>
            <person name="Plachetzki D.C."/>
            <person name="Zhai Y."/>
            <person name="Adamski M."/>
            <person name="Calcino A."/>
            <person name="Cummins S.F."/>
            <person name="Goodstein D.M."/>
            <person name="Harris C."/>
            <person name="Jackson D.J."/>
            <person name="Leys S.P."/>
            <person name="Shu S."/>
            <person name="Woodcroft B.J."/>
            <person name="Vervoort M."/>
            <person name="Kosik K.S."/>
            <person name="Manning G."/>
            <person name="Degnan B.M."/>
            <person name="Rokhsar D.S."/>
        </authorList>
    </citation>
    <scope>NUCLEOTIDE SEQUENCE [LARGE SCALE GENOMIC DNA]</scope>
</reference>
<reference evidence="4" key="2">
    <citation type="submission" date="2024-06" db="UniProtKB">
        <authorList>
            <consortium name="EnsemblMetazoa"/>
        </authorList>
    </citation>
    <scope>IDENTIFICATION</scope>
</reference>
<dbReference type="KEGG" id="aqu:105314294"/>
<dbReference type="GO" id="GO:0003676">
    <property type="term" value="F:nucleic acid binding"/>
    <property type="evidence" value="ECO:0007669"/>
    <property type="project" value="InterPro"/>
</dbReference>
<dbReference type="RefSeq" id="XP_011406681.2">
    <property type="nucleotide sequence ID" value="XM_011408379.2"/>
</dbReference>
<feature type="compositionally biased region" description="Basic residues" evidence="2">
    <location>
        <begin position="75"/>
        <end position="89"/>
    </location>
</feature>